<feature type="domain" description="Tetrapyrrole methylase" evidence="8">
    <location>
        <begin position="251"/>
        <end position="456"/>
    </location>
</feature>
<dbReference type="NCBIfam" id="TIGR01466">
    <property type="entry name" value="cobJ_cbiH"/>
    <property type="match status" value="1"/>
</dbReference>
<name>A0A3G6J045_9CORY</name>
<keyword evidence="5 7" id="KW-0808">Transferase</keyword>
<accession>A0A3G6J045</accession>
<feature type="domain" description="Tetrapyrrole methylase" evidence="8">
    <location>
        <begin position="4"/>
        <end position="217"/>
    </location>
</feature>
<dbReference type="NCBIfam" id="TIGR01467">
    <property type="entry name" value="cobI_cbiL"/>
    <property type="match status" value="1"/>
</dbReference>
<evidence type="ECO:0000313" key="9">
    <source>
        <dbReference type="EMBL" id="AZA11409.1"/>
    </source>
</evidence>
<keyword evidence="10" id="KW-1185">Reference proteome</keyword>
<dbReference type="Gene3D" id="3.40.1010.10">
    <property type="entry name" value="Cobalt-precorrin-4 Transmethylase, Domain 1"/>
    <property type="match status" value="2"/>
</dbReference>
<keyword evidence="3" id="KW-0169">Cobalamin biosynthesis</keyword>
<evidence type="ECO:0000256" key="6">
    <source>
        <dbReference type="ARBA" id="ARBA00022691"/>
    </source>
</evidence>
<dbReference type="InterPro" id="IPR003043">
    <property type="entry name" value="Uropor_MeTrfase_CS"/>
</dbReference>
<evidence type="ECO:0000256" key="1">
    <source>
        <dbReference type="ARBA" id="ARBA00004953"/>
    </source>
</evidence>
<evidence type="ECO:0000313" key="10">
    <source>
        <dbReference type="Proteomes" id="UP000271587"/>
    </source>
</evidence>
<dbReference type="EC" id="2.1.1.131" evidence="9"/>
<dbReference type="Gene3D" id="3.30.950.10">
    <property type="entry name" value="Methyltransferase, Cobalt-precorrin-4 Transmethylase, Domain 2"/>
    <property type="match status" value="2"/>
</dbReference>
<evidence type="ECO:0000256" key="5">
    <source>
        <dbReference type="ARBA" id="ARBA00022679"/>
    </source>
</evidence>
<dbReference type="Pfam" id="PF00590">
    <property type="entry name" value="TP_methylase"/>
    <property type="match status" value="2"/>
</dbReference>
<dbReference type="RefSeq" id="WP_123933985.1">
    <property type="nucleotide sequence ID" value="NZ_CP033897.1"/>
</dbReference>
<evidence type="ECO:0000256" key="3">
    <source>
        <dbReference type="ARBA" id="ARBA00022573"/>
    </source>
</evidence>
<dbReference type="CDD" id="cd11645">
    <property type="entry name" value="Precorrin_2_C20_MT"/>
    <property type="match status" value="1"/>
</dbReference>
<dbReference type="EMBL" id="CP033897">
    <property type="protein sequence ID" value="AZA11409.1"/>
    <property type="molecule type" value="Genomic_DNA"/>
</dbReference>
<proteinExistence type="inferred from homology"/>
<dbReference type="Proteomes" id="UP000271587">
    <property type="component" value="Chromosome"/>
</dbReference>
<dbReference type="SUPFAM" id="SSF53790">
    <property type="entry name" value="Tetrapyrrole methylase"/>
    <property type="match status" value="2"/>
</dbReference>
<dbReference type="GO" id="GO:0009236">
    <property type="term" value="P:cobalamin biosynthetic process"/>
    <property type="evidence" value="ECO:0007669"/>
    <property type="project" value="UniProtKB-UniPathway"/>
</dbReference>
<sequence length="493" mass="52723">MKGTLIGVGVGPGDPELLTIKAVKAIQTADVICYHCKPGGTSTAASIAAEYISDEQRIEVLEYPVTTGSTDHPGGYAGALADFYAEATSRLAAHLASGETVVVLALGDPMLYSSYQHLHRALAQDYPAQVIPGIPSITAAADALELPLSEDKETVCIVPGTLDPQELATHLRMADSAVVMKLGRTFETVRTAMIEAGVAHRAHVVVRASMKDQRIFPLLEAKAEEVPYFSVAVVPSTIASSEPSEASRGEVVVVGLGPGAHRWTTPEVIAELRSATDVVGYSTYVRRVPQRQGQRHHLSDNKVEAERAAMALDLAKRGRKVAVVSSGDPGVFAMAAAVLEVAEDEQFRDVPVRIVPGMTAAQAVASRVGAPLGHDFGMISLSNRLKPFEIVERRVKALAGADMAFACYNPASKERRWQIERVAQLVAQVQEPSTPVIVARAVGSEQESVTVTTLEAFDPSIVDMRTMVIFGASTTKVYESAQGTRVYTSRYYG</sequence>
<comment type="similarity">
    <text evidence="2 7">Belongs to the precorrin methyltransferase family.</text>
</comment>
<dbReference type="PANTHER" id="PTHR47036:SF1">
    <property type="entry name" value="COBALT-FACTOR III C(17)-METHYLTRANSFERASE-RELATED"/>
    <property type="match status" value="1"/>
</dbReference>
<dbReference type="InterPro" id="IPR035996">
    <property type="entry name" value="4pyrrol_Methylase_sf"/>
</dbReference>
<evidence type="ECO:0000256" key="7">
    <source>
        <dbReference type="RuleBase" id="RU003960"/>
    </source>
</evidence>
<dbReference type="InterPro" id="IPR012382">
    <property type="entry name" value="CobI/CbiL"/>
</dbReference>
<protein>
    <submittedName>
        <fullName evidence="9">Precorrin-3B C(17)-methyltransferase</fullName>
        <ecNumber evidence="9">2.1.1.131</ecNumber>
    </submittedName>
</protein>
<organism evidence="9 10">
    <name type="scientific">Corynebacterium gerontici</name>
    <dbReference type="NCBI Taxonomy" id="2079234"/>
    <lineage>
        <taxon>Bacteria</taxon>
        <taxon>Bacillati</taxon>
        <taxon>Actinomycetota</taxon>
        <taxon>Actinomycetes</taxon>
        <taxon>Mycobacteriales</taxon>
        <taxon>Corynebacteriaceae</taxon>
        <taxon>Corynebacterium</taxon>
    </lineage>
</organism>
<dbReference type="InterPro" id="IPR051810">
    <property type="entry name" value="Precorrin_MeTrfase"/>
</dbReference>
<dbReference type="CDD" id="cd11646">
    <property type="entry name" value="Precorrin_3B_C17_MT"/>
    <property type="match status" value="1"/>
</dbReference>
<keyword evidence="6" id="KW-0949">S-adenosyl-L-methionine</keyword>
<dbReference type="GO" id="GO:0030788">
    <property type="term" value="F:precorrin-2 C20-methyltransferase activity"/>
    <property type="evidence" value="ECO:0007669"/>
    <property type="project" value="InterPro"/>
</dbReference>
<dbReference type="GO" id="GO:0030789">
    <property type="term" value="F:precorrin-3B C17-methyltransferase activity"/>
    <property type="evidence" value="ECO:0007669"/>
    <property type="project" value="UniProtKB-EC"/>
</dbReference>
<gene>
    <name evidence="9" type="primary">cobJ</name>
    <name evidence="9" type="ORF">CGERO_05505</name>
</gene>
<comment type="pathway">
    <text evidence="1">Cofactor biosynthesis; adenosylcobalamin biosynthesis.</text>
</comment>
<keyword evidence="4 7" id="KW-0489">Methyltransferase</keyword>
<reference evidence="9 10" key="1">
    <citation type="submission" date="2018-11" db="EMBL/GenBank/DDBJ databases">
        <authorList>
            <person name="Kleinhagauer T."/>
            <person name="Glaeser S.P."/>
            <person name="Spergser J."/>
            <person name="Ruckert C."/>
            <person name="Kaempfer P."/>
            <person name="Busse H.-J."/>
        </authorList>
    </citation>
    <scope>NUCLEOTIDE SEQUENCE [LARGE SCALE GENOMIC DNA]</scope>
    <source>
        <strain evidence="9 10">W8</strain>
    </source>
</reference>
<evidence type="ECO:0000259" key="8">
    <source>
        <dbReference type="Pfam" id="PF00590"/>
    </source>
</evidence>
<dbReference type="UniPathway" id="UPA00148"/>
<dbReference type="InterPro" id="IPR014776">
    <property type="entry name" value="4pyrrole_Mease_sub2"/>
</dbReference>
<dbReference type="InterPro" id="IPR000878">
    <property type="entry name" value="4pyrrol_Mease"/>
</dbReference>
<dbReference type="OrthoDB" id="9804789at2"/>
<dbReference type="GO" id="GO:0032259">
    <property type="term" value="P:methylation"/>
    <property type="evidence" value="ECO:0007669"/>
    <property type="project" value="UniProtKB-KW"/>
</dbReference>
<dbReference type="InterPro" id="IPR006363">
    <property type="entry name" value="Cbl_synth_CobJ/CibH_dom"/>
</dbReference>
<evidence type="ECO:0000256" key="2">
    <source>
        <dbReference type="ARBA" id="ARBA00005879"/>
    </source>
</evidence>
<dbReference type="PANTHER" id="PTHR47036">
    <property type="entry name" value="COBALT-FACTOR III C(17)-METHYLTRANSFERASE-RELATED"/>
    <property type="match status" value="1"/>
</dbReference>
<evidence type="ECO:0000256" key="4">
    <source>
        <dbReference type="ARBA" id="ARBA00022603"/>
    </source>
</evidence>
<dbReference type="KEGG" id="cgk:CGERO_05505"/>
<dbReference type="AlphaFoldDB" id="A0A3G6J045"/>
<dbReference type="InterPro" id="IPR014777">
    <property type="entry name" value="4pyrrole_Mease_sub1"/>
</dbReference>
<dbReference type="PROSITE" id="PS00840">
    <property type="entry name" value="SUMT_2"/>
    <property type="match status" value="1"/>
</dbReference>
<dbReference type="InterPro" id="IPR006364">
    <property type="entry name" value="CobI/CbiL/CobIJ_dom"/>
</dbReference>